<accession>A0AAE0WJJ0</accession>
<sequence length="728" mass="72606">MSTTLTSPTAYIEIVGTWAYTFSGNGTTASTGIWFSRPSNDVSSYCIGDGGAIGTPRSIDYADFNYPVPAEAYRCQPKCHTASATAIISTKTQVDASNHPMTTIISVSISDLPLENWCSTIWDDYAPALSVPPELFKMSLQTIVNENITCDFQLFSDNLLFDPPRPLTQVASAAGVTTPTAIAAATTTQAPTISAGPGDSPAGTAAGPTISTSHVTSTSHSNLIPIASASASSLPNSHISQVSSLGLFSTAPASAQSVSSHTNSGGSPSFVQIGAATAAGNPADPGSQTASDGASQDIGGVIASVIGMQGHGSSTSTTQVVTSLPQPTSLATTHIATADPAAIIGSLLQLPPKVSSSQLTALVDPASTFQSAAAGGQYVASVLDTGAVLTGTQGEELSVSIGLTGGVVIGSTTLAVGQKTNLAGIGEVVVQSSGILVDGLTQVYSALSPTAWSGISIAVSGLAVSTTLVVLGTSTIALPTGMTLTAGGAPLTVSGMTISLASHTKPDSYMMVNGKTALPVTYTTIANTTSSFSASDPNTGYLQIDGTAFVAGHASAVQVGAADSLVPGGNPVTIAGSTFSLGPGASYLVVNGITSTPQPLATSISLALSLPGTTITEDPDGSFQLGTVVLRPGGVVTISGETISLALTGPVAIVDGTTQRLSSITRTLGLVSSASTTTQMLGPQSVSTSVSTQSTGQSTAPSSIATPTSLLATTAVLAVSFMWLTMIL</sequence>
<comment type="caution">
    <text evidence="2">The sequence shown here is derived from an EMBL/GenBank/DDBJ whole genome shotgun (WGS) entry which is preliminary data.</text>
</comment>
<dbReference type="AlphaFoldDB" id="A0AAE0WJJ0"/>
<feature type="compositionally biased region" description="Low complexity" evidence="1">
    <location>
        <begin position="684"/>
        <end position="704"/>
    </location>
</feature>
<evidence type="ECO:0000313" key="3">
    <source>
        <dbReference type="Proteomes" id="UP001274830"/>
    </source>
</evidence>
<reference evidence="2" key="1">
    <citation type="submission" date="2023-07" db="EMBL/GenBank/DDBJ databases">
        <title>Black Yeasts Isolated from many extreme environments.</title>
        <authorList>
            <person name="Coleine C."/>
            <person name="Stajich J.E."/>
            <person name="Selbmann L."/>
        </authorList>
    </citation>
    <scope>NUCLEOTIDE SEQUENCE</scope>
    <source>
        <strain evidence="2">CCFEE 5485</strain>
    </source>
</reference>
<protein>
    <submittedName>
        <fullName evidence="2">Uncharacterized protein</fullName>
    </submittedName>
</protein>
<name>A0AAE0WJJ0_9PEZI</name>
<evidence type="ECO:0000256" key="1">
    <source>
        <dbReference type="SAM" id="MobiDB-lite"/>
    </source>
</evidence>
<dbReference type="EMBL" id="JAUTXT010000029">
    <property type="protein sequence ID" value="KAK3672876.1"/>
    <property type="molecule type" value="Genomic_DNA"/>
</dbReference>
<dbReference type="Proteomes" id="UP001274830">
    <property type="component" value="Unassembled WGS sequence"/>
</dbReference>
<keyword evidence="3" id="KW-1185">Reference proteome</keyword>
<proteinExistence type="predicted"/>
<feature type="region of interest" description="Disordered" evidence="1">
    <location>
        <begin position="681"/>
        <end position="704"/>
    </location>
</feature>
<feature type="region of interest" description="Disordered" evidence="1">
    <location>
        <begin position="188"/>
        <end position="216"/>
    </location>
</feature>
<evidence type="ECO:0000313" key="2">
    <source>
        <dbReference type="EMBL" id="KAK3672876.1"/>
    </source>
</evidence>
<organism evidence="2 3">
    <name type="scientific">Recurvomyces mirabilis</name>
    <dbReference type="NCBI Taxonomy" id="574656"/>
    <lineage>
        <taxon>Eukaryota</taxon>
        <taxon>Fungi</taxon>
        <taxon>Dikarya</taxon>
        <taxon>Ascomycota</taxon>
        <taxon>Pezizomycotina</taxon>
        <taxon>Dothideomycetes</taxon>
        <taxon>Dothideomycetidae</taxon>
        <taxon>Mycosphaerellales</taxon>
        <taxon>Teratosphaeriaceae</taxon>
        <taxon>Recurvomyces</taxon>
    </lineage>
</organism>
<gene>
    <name evidence="2" type="ORF">LTR78_007229</name>
</gene>